<dbReference type="Proteomes" id="UP000033774">
    <property type="component" value="Unassembled WGS sequence"/>
</dbReference>
<dbReference type="PANTHER" id="PTHR30137">
    <property type="entry name" value="LUCIFERASE-LIKE MONOOXYGENASE"/>
    <property type="match status" value="1"/>
</dbReference>
<name>A0A0F3IU44_9PROT</name>
<dbReference type="GO" id="GO:0005829">
    <property type="term" value="C:cytosol"/>
    <property type="evidence" value="ECO:0007669"/>
    <property type="project" value="TreeGrafter"/>
</dbReference>
<evidence type="ECO:0000256" key="1">
    <source>
        <dbReference type="ARBA" id="ARBA00007789"/>
    </source>
</evidence>
<evidence type="ECO:0000313" key="4">
    <source>
        <dbReference type="EMBL" id="KJV10063.1"/>
    </source>
</evidence>
<keyword evidence="4" id="KW-0560">Oxidoreductase</keyword>
<dbReference type="InterPro" id="IPR050766">
    <property type="entry name" value="Bact_Lucif_Oxidored"/>
</dbReference>
<dbReference type="RefSeq" id="WP_045775288.1">
    <property type="nucleotide sequence ID" value="NZ_LAJY01000161.1"/>
</dbReference>
<proteinExistence type="predicted"/>
<dbReference type="SUPFAM" id="SSF51679">
    <property type="entry name" value="Bacterial luciferase-like"/>
    <property type="match status" value="1"/>
</dbReference>
<dbReference type="NCBIfam" id="TIGR03558">
    <property type="entry name" value="oxido_grp_1"/>
    <property type="match status" value="1"/>
</dbReference>
<dbReference type="InterPro" id="IPR019949">
    <property type="entry name" value="CmoO-like"/>
</dbReference>
<dbReference type="CDD" id="cd00347">
    <property type="entry name" value="Flavin_utilizing_monoxygenases"/>
    <property type="match status" value="1"/>
</dbReference>
<gene>
    <name evidence="4" type="ORF">VZ95_07415</name>
</gene>
<dbReference type="Gene3D" id="3.20.20.30">
    <property type="entry name" value="Luciferase-like domain"/>
    <property type="match status" value="1"/>
</dbReference>
<dbReference type="PATRIC" id="fig|552518.3.peg.668"/>
<protein>
    <recommendedName>
        <fullName evidence="2">Luciferase-like monooxygenase</fullName>
    </recommendedName>
</protein>
<dbReference type="FunFam" id="3.20.20.30:FF:000002">
    <property type="entry name" value="LLM class flavin-dependent oxidoreductase"/>
    <property type="match status" value="1"/>
</dbReference>
<comment type="similarity">
    <text evidence="1">To bacterial alkanal monooxygenase alpha and beta chains.</text>
</comment>
<accession>A0A0F3IU44</accession>
<evidence type="ECO:0000256" key="2">
    <source>
        <dbReference type="ARBA" id="ARBA00074555"/>
    </source>
</evidence>
<dbReference type="OrthoDB" id="9780518at2"/>
<dbReference type="PANTHER" id="PTHR30137:SF6">
    <property type="entry name" value="LUCIFERASE-LIKE MONOOXYGENASE"/>
    <property type="match status" value="1"/>
</dbReference>
<dbReference type="GO" id="GO:0016705">
    <property type="term" value="F:oxidoreductase activity, acting on paired donors, with incorporation or reduction of molecular oxygen"/>
    <property type="evidence" value="ECO:0007669"/>
    <property type="project" value="InterPro"/>
</dbReference>
<organism evidence="4 5">
    <name type="scientific">Elstera litoralis</name>
    <dbReference type="NCBI Taxonomy" id="552518"/>
    <lineage>
        <taxon>Bacteria</taxon>
        <taxon>Pseudomonadati</taxon>
        <taxon>Pseudomonadota</taxon>
        <taxon>Alphaproteobacteria</taxon>
        <taxon>Rhodospirillales</taxon>
        <taxon>Rhodospirillaceae</taxon>
        <taxon>Elstera</taxon>
    </lineage>
</organism>
<evidence type="ECO:0000259" key="3">
    <source>
        <dbReference type="Pfam" id="PF00296"/>
    </source>
</evidence>
<feature type="domain" description="Luciferase-like" evidence="3">
    <location>
        <begin position="4"/>
        <end position="301"/>
    </location>
</feature>
<evidence type="ECO:0000313" key="5">
    <source>
        <dbReference type="Proteomes" id="UP000033774"/>
    </source>
</evidence>
<dbReference type="GO" id="GO:0004497">
    <property type="term" value="F:monooxygenase activity"/>
    <property type="evidence" value="ECO:0007669"/>
    <property type="project" value="UniProtKB-KW"/>
</dbReference>
<dbReference type="InterPro" id="IPR036661">
    <property type="entry name" value="Luciferase-like_sf"/>
</dbReference>
<dbReference type="Pfam" id="PF00296">
    <property type="entry name" value="Bac_luciferase"/>
    <property type="match status" value="1"/>
</dbReference>
<dbReference type="InterPro" id="IPR011251">
    <property type="entry name" value="Luciferase-like_dom"/>
</dbReference>
<sequence>MTHLSILDLVRIRENSDARTALDHARDLAAHAETWGYTRFWVAEHHNASGIASAATSIVIGHIAAGTKTIRVGAGGIMLPNHAPYIIAEQFGTLAHLFPGRIDLGLGRAPGTDGLTVRALRRPPESAETFPRDVVELQAYFAPAMPGQRLRAIPAAGTEVPLWILGSSTFGAQLAAQLGLPYAFASHFAPQSLLEALEIYRHRFQPSEQLAKPYAMAGVNIIAAETDAEARRLATTQQMSFTNLIRGTRGLSSPPIDDIETYWSPDEKAHVQGMMARTIAGSPETVRAGLARFIAETGVDEVMIVSDIYDHAARLRSFEIIASVGGLTTPADTAPAHPLLQAAGGY</sequence>
<reference evidence="4 5" key="1">
    <citation type="submission" date="2015-03" db="EMBL/GenBank/DDBJ databases">
        <title>Draft genome sequence of Elstera litoralis.</title>
        <authorList>
            <person name="Rahalkar M.C."/>
            <person name="Dhakephalkar P.K."/>
            <person name="Pore S.D."/>
            <person name="Arora P."/>
            <person name="Kapse N.G."/>
            <person name="Pandit P.S."/>
        </authorList>
    </citation>
    <scope>NUCLEOTIDE SEQUENCE [LARGE SCALE GENOMIC DNA]</scope>
    <source>
        <strain evidence="4 5">Dia-1</strain>
    </source>
</reference>
<dbReference type="AlphaFoldDB" id="A0A0F3IU44"/>
<keyword evidence="5" id="KW-1185">Reference proteome</keyword>
<dbReference type="EMBL" id="LAJY01000161">
    <property type="protein sequence ID" value="KJV10063.1"/>
    <property type="molecule type" value="Genomic_DNA"/>
</dbReference>
<keyword evidence="4" id="KW-0503">Monooxygenase</keyword>
<comment type="caution">
    <text evidence="4">The sequence shown here is derived from an EMBL/GenBank/DDBJ whole genome shotgun (WGS) entry which is preliminary data.</text>
</comment>